<dbReference type="PANTHER" id="PTHR14969">
    <property type="entry name" value="SPHINGOSINE-1-PHOSPHATE PHOSPHOHYDROLASE"/>
    <property type="match status" value="1"/>
</dbReference>
<keyword evidence="4" id="KW-1185">Reference proteome</keyword>
<gene>
    <name evidence="3" type="ORF">C7460_11767</name>
</gene>
<evidence type="ECO:0000313" key="4">
    <source>
        <dbReference type="Proteomes" id="UP000256779"/>
    </source>
</evidence>
<protein>
    <submittedName>
        <fullName evidence="3">Undecaprenyl-diphosphatase</fullName>
    </submittedName>
</protein>
<reference evidence="3 4" key="1">
    <citation type="submission" date="2018-07" db="EMBL/GenBank/DDBJ databases">
        <title>Genomic Encyclopedia of Type Strains, Phase IV (KMG-IV): sequencing the most valuable type-strain genomes for metagenomic binning, comparative biology and taxonomic classification.</title>
        <authorList>
            <person name="Goeker M."/>
        </authorList>
    </citation>
    <scope>NUCLEOTIDE SEQUENCE [LARGE SCALE GENOMIC DNA]</scope>
    <source>
        <strain evidence="3 4">DSM 4134</strain>
    </source>
</reference>
<feature type="transmembrane region" description="Helical" evidence="1">
    <location>
        <begin position="157"/>
        <end position="179"/>
    </location>
</feature>
<accession>A0A3D9L1K2</accession>
<keyword evidence="1" id="KW-0812">Transmembrane</keyword>
<dbReference type="InterPro" id="IPR036938">
    <property type="entry name" value="PAP2/HPO_sf"/>
</dbReference>
<organism evidence="3 4">
    <name type="scientific">Marinoscillum furvescens DSM 4134</name>
    <dbReference type="NCBI Taxonomy" id="1122208"/>
    <lineage>
        <taxon>Bacteria</taxon>
        <taxon>Pseudomonadati</taxon>
        <taxon>Bacteroidota</taxon>
        <taxon>Cytophagia</taxon>
        <taxon>Cytophagales</taxon>
        <taxon>Reichenbachiellaceae</taxon>
        <taxon>Marinoscillum</taxon>
    </lineage>
</organism>
<evidence type="ECO:0000313" key="3">
    <source>
        <dbReference type="EMBL" id="RED95617.1"/>
    </source>
</evidence>
<dbReference type="InterPro" id="IPR000326">
    <property type="entry name" value="PAP2/HPO"/>
</dbReference>
<feature type="transmembrane region" description="Helical" evidence="1">
    <location>
        <begin position="30"/>
        <end position="49"/>
    </location>
</feature>
<comment type="caution">
    <text evidence="3">The sequence shown here is derived from an EMBL/GenBank/DDBJ whole genome shotgun (WGS) entry which is preliminary data.</text>
</comment>
<feature type="transmembrane region" description="Helical" evidence="1">
    <location>
        <begin position="56"/>
        <end position="78"/>
    </location>
</feature>
<dbReference type="SUPFAM" id="SSF48317">
    <property type="entry name" value="Acid phosphatase/Vanadium-dependent haloperoxidase"/>
    <property type="match status" value="1"/>
</dbReference>
<dbReference type="RefSeq" id="WP_115869254.1">
    <property type="nucleotide sequence ID" value="NZ_QREG01000017.1"/>
</dbReference>
<proteinExistence type="predicted"/>
<dbReference type="AlphaFoldDB" id="A0A3D9L1K2"/>
<evidence type="ECO:0000259" key="2">
    <source>
        <dbReference type="SMART" id="SM00014"/>
    </source>
</evidence>
<feature type="domain" description="Phosphatidic acid phosphatase type 2/haloperoxidase" evidence="2">
    <location>
        <begin position="58"/>
        <end position="172"/>
    </location>
</feature>
<name>A0A3D9L1K2_MARFU</name>
<keyword evidence="1" id="KW-1133">Transmembrane helix</keyword>
<dbReference type="PANTHER" id="PTHR14969:SF13">
    <property type="entry name" value="AT30094P"/>
    <property type="match status" value="1"/>
</dbReference>
<dbReference type="SMART" id="SM00014">
    <property type="entry name" value="acidPPc"/>
    <property type="match status" value="1"/>
</dbReference>
<dbReference type="Proteomes" id="UP000256779">
    <property type="component" value="Unassembled WGS sequence"/>
</dbReference>
<sequence length="185" mass="21113">MLETLLQWDTDLFLALNGLGTPHLDQTMSFLSNKYVWIPMYLYLIFRLYQRHNRSFYLPLLALILVIVCTDQITASILKPYFERLRPCKDPLLEGLVYTVGKCRGFSFASGHAANTFGLAAFFYFLEKSPLAIALLVWAALVSYSRIYLGVHYPTDVTVGALIGITFGYVWCRGLITLYPKFRAC</sequence>
<dbReference type="EMBL" id="QREG01000017">
    <property type="protein sequence ID" value="RED95617.1"/>
    <property type="molecule type" value="Genomic_DNA"/>
</dbReference>
<dbReference type="OrthoDB" id="9789113at2"/>
<evidence type="ECO:0000256" key="1">
    <source>
        <dbReference type="SAM" id="Phobius"/>
    </source>
</evidence>
<dbReference type="Gene3D" id="1.20.144.10">
    <property type="entry name" value="Phosphatidic acid phosphatase type 2/haloperoxidase"/>
    <property type="match status" value="1"/>
</dbReference>
<dbReference type="CDD" id="cd03395">
    <property type="entry name" value="PAP2_like_4"/>
    <property type="match status" value="1"/>
</dbReference>
<keyword evidence="1" id="KW-0472">Membrane</keyword>
<dbReference type="Pfam" id="PF01569">
    <property type="entry name" value="PAP2"/>
    <property type="match status" value="1"/>
</dbReference>